<feature type="transmembrane region" description="Helical" evidence="1">
    <location>
        <begin position="159"/>
        <end position="177"/>
    </location>
</feature>
<reference evidence="2" key="1">
    <citation type="submission" date="2020-05" db="EMBL/GenBank/DDBJ databases">
        <authorList>
            <person name="Chiriac C."/>
            <person name="Salcher M."/>
            <person name="Ghai R."/>
            <person name="Kavagutti S V."/>
        </authorList>
    </citation>
    <scope>NUCLEOTIDE SEQUENCE</scope>
</reference>
<feature type="transmembrane region" description="Helical" evidence="1">
    <location>
        <begin position="37"/>
        <end position="58"/>
    </location>
</feature>
<keyword evidence="1" id="KW-1133">Transmembrane helix</keyword>
<evidence type="ECO:0000256" key="1">
    <source>
        <dbReference type="SAM" id="Phobius"/>
    </source>
</evidence>
<feature type="transmembrane region" description="Helical" evidence="1">
    <location>
        <begin position="14"/>
        <end position="31"/>
    </location>
</feature>
<evidence type="ECO:0000313" key="2">
    <source>
        <dbReference type="EMBL" id="CAB4791613.1"/>
    </source>
</evidence>
<keyword evidence="1" id="KW-0812">Transmembrane</keyword>
<gene>
    <name evidence="2" type="ORF">UFOPK2925_01516</name>
</gene>
<name>A0A6J6X721_9ZZZZ</name>
<keyword evidence="1" id="KW-0472">Membrane</keyword>
<sequence>MVKDRWANRSYRRLGRAAFITFPAMCIAIILRPDTTLLGSIAAAVASTAIGGAMWAALSPMEVRLAGDEVIVINPFCATTRIPVEEVDSIEVATCLEFHLRDQSVVRAWGVEPASISRLLHRESSADRAAQDLRAAIANAVPTGDPPDLPTRMHAFRTVILAVALAAVCAVGLQLLAK</sequence>
<dbReference type="AlphaFoldDB" id="A0A6J6X721"/>
<accession>A0A6J6X721</accession>
<organism evidence="2">
    <name type="scientific">freshwater metagenome</name>
    <dbReference type="NCBI Taxonomy" id="449393"/>
    <lineage>
        <taxon>unclassified sequences</taxon>
        <taxon>metagenomes</taxon>
        <taxon>ecological metagenomes</taxon>
    </lineage>
</organism>
<protein>
    <submittedName>
        <fullName evidence="2">Unannotated protein</fullName>
    </submittedName>
</protein>
<dbReference type="EMBL" id="CAEZZU010000282">
    <property type="protein sequence ID" value="CAB4791613.1"/>
    <property type="molecule type" value="Genomic_DNA"/>
</dbReference>
<proteinExistence type="predicted"/>